<organism evidence="1 2">
    <name type="scientific">Aureibacter tunicatorum</name>
    <dbReference type="NCBI Taxonomy" id="866807"/>
    <lineage>
        <taxon>Bacteria</taxon>
        <taxon>Pseudomonadati</taxon>
        <taxon>Bacteroidota</taxon>
        <taxon>Cytophagia</taxon>
        <taxon>Cytophagales</taxon>
        <taxon>Persicobacteraceae</taxon>
        <taxon>Aureibacter</taxon>
    </lineage>
</organism>
<protein>
    <submittedName>
        <fullName evidence="1">Pimeloyl-ACP methyl ester carboxylesterase</fullName>
    </submittedName>
</protein>
<reference evidence="1" key="1">
    <citation type="submission" date="2023-07" db="EMBL/GenBank/DDBJ databases">
        <title>Genomic Encyclopedia of Type Strains, Phase IV (KMG-IV): sequencing the most valuable type-strain genomes for metagenomic binning, comparative biology and taxonomic classification.</title>
        <authorList>
            <person name="Goeker M."/>
        </authorList>
    </citation>
    <scope>NUCLEOTIDE SEQUENCE</scope>
    <source>
        <strain evidence="1">DSM 26174</strain>
    </source>
</reference>
<evidence type="ECO:0000313" key="1">
    <source>
        <dbReference type="EMBL" id="MDR6240856.1"/>
    </source>
</evidence>
<dbReference type="AlphaFoldDB" id="A0AAE3XS21"/>
<dbReference type="Gene3D" id="3.40.50.1820">
    <property type="entry name" value="alpha/beta hydrolase"/>
    <property type="match status" value="1"/>
</dbReference>
<comment type="caution">
    <text evidence="1">The sequence shown here is derived from an EMBL/GenBank/DDBJ whole genome shotgun (WGS) entry which is preliminary data.</text>
</comment>
<sequence>MRQRKIYFISGLGADERVFQFLKLKDVEINYVHWLEPGRKESLSEYSLRLLDQIDQTSEVILLGVSFGGIVAREIAKHIDIKQMVIISSVKSPREFGISLNLAKRTKMHKLVPAFLLKRMNLVTGDYFFSISRKQDSKLLKKIIKDTDEKFMVWAIDQIMAWHSEHDFSSDRLLHIHGNRDRIFPKAKIENAKWIDGGGHFMIVDRADEISEVINKYLSQ</sequence>
<dbReference type="RefSeq" id="WP_309941169.1">
    <property type="nucleotide sequence ID" value="NZ_AP025306.1"/>
</dbReference>
<dbReference type="InterPro" id="IPR029058">
    <property type="entry name" value="AB_hydrolase_fold"/>
</dbReference>
<proteinExistence type="predicted"/>
<dbReference type="Proteomes" id="UP001185092">
    <property type="component" value="Unassembled WGS sequence"/>
</dbReference>
<accession>A0AAE3XS21</accession>
<name>A0AAE3XS21_9BACT</name>
<gene>
    <name evidence="1" type="ORF">HNQ88_003932</name>
</gene>
<dbReference type="SUPFAM" id="SSF53474">
    <property type="entry name" value="alpha/beta-Hydrolases"/>
    <property type="match status" value="1"/>
</dbReference>
<dbReference type="EMBL" id="JAVDQD010000005">
    <property type="protein sequence ID" value="MDR6240856.1"/>
    <property type="molecule type" value="Genomic_DNA"/>
</dbReference>
<keyword evidence="2" id="KW-1185">Reference proteome</keyword>
<evidence type="ECO:0000313" key="2">
    <source>
        <dbReference type="Proteomes" id="UP001185092"/>
    </source>
</evidence>